<protein>
    <submittedName>
        <fullName evidence="1">Uncharacterized protein</fullName>
    </submittedName>
</protein>
<gene>
    <name evidence="1" type="ORF">UABAM_02826</name>
</gene>
<reference evidence="1 2" key="1">
    <citation type="submission" date="2019-08" db="EMBL/GenBank/DDBJ databases">
        <title>Complete genome sequence of Candidatus Uab amorphum.</title>
        <authorList>
            <person name="Shiratori T."/>
            <person name="Suzuki S."/>
            <person name="Kakizawa Y."/>
            <person name="Ishida K."/>
        </authorList>
    </citation>
    <scope>NUCLEOTIDE SEQUENCE [LARGE SCALE GENOMIC DNA]</scope>
    <source>
        <strain evidence="1 2">SRT547</strain>
    </source>
</reference>
<dbReference type="EMBL" id="AP019860">
    <property type="protein sequence ID" value="BBM84465.1"/>
    <property type="molecule type" value="Genomic_DNA"/>
</dbReference>
<accession>A0A5S9IPT4</accession>
<name>A0A5S9IPT4_UABAM</name>
<organism evidence="1 2">
    <name type="scientific">Uabimicrobium amorphum</name>
    <dbReference type="NCBI Taxonomy" id="2596890"/>
    <lineage>
        <taxon>Bacteria</taxon>
        <taxon>Pseudomonadati</taxon>
        <taxon>Planctomycetota</taxon>
        <taxon>Candidatus Uabimicrobiia</taxon>
        <taxon>Candidatus Uabimicrobiales</taxon>
        <taxon>Candidatus Uabimicrobiaceae</taxon>
        <taxon>Candidatus Uabimicrobium</taxon>
    </lineage>
</organism>
<proteinExistence type="predicted"/>
<dbReference type="RefSeq" id="WP_151968620.1">
    <property type="nucleotide sequence ID" value="NZ_AP019860.1"/>
</dbReference>
<keyword evidence="2" id="KW-1185">Reference proteome</keyword>
<dbReference type="KEGG" id="uam:UABAM_02826"/>
<dbReference type="Proteomes" id="UP000326354">
    <property type="component" value="Chromosome"/>
</dbReference>
<dbReference type="AlphaFoldDB" id="A0A5S9IPT4"/>
<evidence type="ECO:0000313" key="2">
    <source>
        <dbReference type="Proteomes" id="UP000326354"/>
    </source>
</evidence>
<evidence type="ECO:0000313" key="1">
    <source>
        <dbReference type="EMBL" id="BBM84465.1"/>
    </source>
</evidence>
<sequence length="144" mass="16761">MTLEELHHRLGKFDGYAISMFDILCHRTENLEDCICNAISVIEEDGDLYSMEIWSVEKLTVKGVAPCGETIIDHMWDRFQFEEFMEDVSAKQKALLGEMIAETISNWIKKENINFDYYTGIKKETVSYTELQSMARETERKETA</sequence>